<comment type="caution">
    <text evidence="1">The sequence shown here is derived from an EMBL/GenBank/DDBJ whole genome shotgun (WGS) entry which is preliminary data.</text>
</comment>
<sequence length="76" mass="8331">MSREAFSLIMAGLEEALEVARNTPPLTPFKAFFTDDTTMGISAATAAEARKIANEVASQRRTLVSKIKVMKEKARD</sequence>
<keyword evidence="2" id="KW-1185">Reference proteome</keyword>
<evidence type="ECO:0000313" key="1">
    <source>
        <dbReference type="EMBL" id="NBN62818.1"/>
    </source>
</evidence>
<protein>
    <submittedName>
        <fullName evidence="1">Uncharacterized protein</fullName>
    </submittedName>
</protein>
<dbReference type="RefSeq" id="WP_161674089.1">
    <property type="nucleotide sequence ID" value="NZ_JAABLP010000001.1"/>
</dbReference>
<dbReference type="EMBL" id="JAABLP010000001">
    <property type="protein sequence ID" value="NBN62818.1"/>
    <property type="molecule type" value="Genomic_DNA"/>
</dbReference>
<accession>A0ABW9ZFI9</accession>
<organism evidence="1 2">
    <name type="scientific">Pannonibacter tanglangensis</name>
    <dbReference type="NCBI Taxonomy" id="2750084"/>
    <lineage>
        <taxon>Bacteria</taxon>
        <taxon>Pseudomonadati</taxon>
        <taxon>Pseudomonadota</taxon>
        <taxon>Alphaproteobacteria</taxon>
        <taxon>Hyphomicrobiales</taxon>
        <taxon>Stappiaceae</taxon>
        <taxon>Pannonibacter</taxon>
    </lineage>
</organism>
<evidence type="ECO:0000313" key="2">
    <source>
        <dbReference type="Proteomes" id="UP000541347"/>
    </source>
</evidence>
<proteinExistence type="predicted"/>
<dbReference type="Proteomes" id="UP000541347">
    <property type="component" value="Unassembled WGS sequence"/>
</dbReference>
<gene>
    <name evidence="1" type="ORF">GWI71_03905</name>
</gene>
<name>A0ABW9ZFI9_9HYPH</name>
<reference evidence="1 2" key="1">
    <citation type="submission" date="2020-01" db="EMBL/GenBank/DDBJ databases">
        <authorList>
            <person name="Peng S.Y."/>
            <person name="Li J."/>
            <person name="Wang M."/>
            <person name="Wang L."/>
            <person name="Wang C.Q."/>
            <person name="Wang J.R."/>
        </authorList>
    </citation>
    <scope>NUCLEOTIDE SEQUENCE [LARGE SCALE GENOMIC DNA]</scope>
    <source>
        <strain evidence="1 2">XCT-34</strain>
    </source>
</reference>